<keyword evidence="2" id="KW-0732">Signal</keyword>
<dbReference type="HOGENOM" id="CLU_171204_2_0_1"/>
<gene>
    <name evidence="3" type="primary">LOC101808037</name>
</gene>
<dbReference type="Proteomes" id="UP000016665">
    <property type="component" value="Chromosome 11"/>
</dbReference>
<evidence type="ECO:0000313" key="4">
    <source>
        <dbReference type="Proteomes" id="UP000016665"/>
    </source>
</evidence>
<evidence type="ECO:0000256" key="2">
    <source>
        <dbReference type="SAM" id="SignalP"/>
    </source>
</evidence>
<keyword evidence="1" id="KW-0812">Transmembrane</keyword>
<keyword evidence="4" id="KW-1185">Reference proteome</keyword>
<evidence type="ECO:0000313" key="3">
    <source>
        <dbReference type="Ensembl" id="ENSFALP00000007831.2"/>
    </source>
</evidence>
<keyword evidence="1" id="KW-0472">Membrane</keyword>
<reference evidence="3" key="3">
    <citation type="submission" date="2025-09" db="UniProtKB">
        <authorList>
            <consortium name="Ensembl"/>
        </authorList>
    </citation>
    <scope>IDENTIFICATION</scope>
</reference>
<name>U3JYH7_FICAL</name>
<dbReference type="Ensembl" id="ENSFALT00000007863.2">
    <property type="protein sequence ID" value="ENSFALP00000007831.2"/>
    <property type="gene ID" value="ENSFALG00000007502.2"/>
</dbReference>
<feature type="chain" id="PRO_5032724582" evidence="2">
    <location>
        <begin position="28"/>
        <end position="93"/>
    </location>
</feature>
<organism evidence="3 4">
    <name type="scientific">Ficedula albicollis</name>
    <name type="common">Collared flycatcher</name>
    <name type="synonym">Muscicapa albicollis</name>
    <dbReference type="NCBI Taxonomy" id="59894"/>
    <lineage>
        <taxon>Eukaryota</taxon>
        <taxon>Metazoa</taxon>
        <taxon>Chordata</taxon>
        <taxon>Craniata</taxon>
        <taxon>Vertebrata</taxon>
        <taxon>Euteleostomi</taxon>
        <taxon>Archelosauria</taxon>
        <taxon>Archosauria</taxon>
        <taxon>Dinosauria</taxon>
        <taxon>Saurischia</taxon>
        <taxon>Theropoda</taxon>
        <taxon>Coelurosauria</taxon>
        <taxon>Aves</taxon>
        <taxon>Neognathae</taxon>
        <taxon>Neoaves</taxon>
        <taxon>Telluraves</taxon>
        <taxon>Australaves</taxon>
        <taxon>Passeriformes</taxon>
        <taxon>Muscicapidae</taxon>
        <taxon>Ficedula</taxon>
    </lineage>
</organism>
<proteinExistence type="predicted"/>
<feature type="transmembrane region" description="Helical" evidence="1">
    <location>
        <begin position="63"/>
        <end position="86"/>
    </location>
</feature>
<keyword evidence="1" id="KW-1133">Transmembrane helix</keyword>
<accession>U3JYH7</accession>
<reference evidence="3" key="2">
    <citation type="submission" date="2025-08" db="UniProtKB">
        <authorList>
            <consortium name="Ensembl"/>
        </authorList>
    </citation>
    <scope>IDENTIFICATION</scope>
</reference>
<dbReference type="STRING" id="59894.ENSFALP00000007831"/>
<protein>
    <submittedName>
        <fullName evidence="3">Uncharacterized protein</fullName>
    </submittedName>
</protein>
<feature type="signal peptide" evidence="2">
    <location>
        <begin position="1"/>
        <end position="27"/>
    </location>
</feature>
<dbReference type="eggNOG" id="KOG4738">
    <property type="taxonomic scope" value="Eukaryota"/>
</dbReference>
<reference evidence="3 4" key="1">
    <citation type="journal article" date="2012" name="Nature">
        <title>The genomic landscape of species divergence in Ficedula flycatchers.</title>
        <authorList>
            <person name="Ellegren H."/>
            <person name="Smeds L."/>
            <person name="Burri R."/>
            <person name="Olason P.I."/>
            <person name="Backstrom N."/>
            <person name="Kawakami T."/>
            <person name="Kunstner A."/>
            <person name="Makinen H."/>
            <person name="Nadachowska-Brzyska K."/>
            <person name="Qvarnstrom A."/>
            <person name="Uebbing S."/>
            <person name="Wolf J.B."/>
        </authorList>
    </citation>
    <scope>NUCLEOTIDE SEQUENCE [LARGE SCALE GENOMIC DNA]</scope>
</reference>
<sequence length="93" mass="10836">MQKLQMHIMQKRLLLLLPSWMCQVCTGLRLQGAPLRQVQLLQIGDPWMHIWWSCTSGGGQRRITLLCMLVVFFYIYVQISLVFATLTCNKLPK</sequence>
<evidence type="ECO:0000256" key="1">
    <source>
        <dbReference type="SAM" id="Phobius"/>
    </source>
</evidence>
<dbReference type="AlphaFoldDB" id="U3JYH7"/>